<name>A0A6A6MB73_HEVBR</name>
<dbReference type="Pfam" id="PF03732">
    <property type="entry name" value="Retrotrans_gag"/>
    <property type="match status" value="1"/>
</dbReference>
<evidence type="ECO:0000256" key="1">
    <source>
        <dbReference type="SAM" id="MobiDB-lite"/>
    </source>
</evidence>
<protein>
    <recommendedName>
        <fullName evidence="2">Retrotransposon gag domain-containing protein</fullName>
    </recommendedName>
</protein>
<dbReference type="SUPFAM" id="SSF50630">
    <property type="entry name" value="Acid proteases"/>
    <property type="match status" value="1"/>
</dbReference>
<reference evidence="3 4" key="1">
    <citation type="journal article" date="2020" name="Mol. Plant">
        <title>The Chromosome-Based Rubber Tree Genome Provides New Insights into Spurge Genome Evolution and Rubber Biosynthesis.</title>
        <authorList>
            <person name="Liu J."/>
            <person name="Shi C."/>
            <person name="Shi C.C."/>
            <person name="Li W."/>
            <person name="Zhang Q.J."/>
            <person name="Zhang Y."/>
            <person name="Li K."/>
            <person name="Lu H.F."/>
            <person name="Shi C."/>
            <person name="Zhu S.T."/>
            <person name="Xiao Z.Y."/>
            <person name="Nan H."/>
            <person name="Yue Y."/>
            <person name="Zhu X.G."/>
            <person name="Wu Y."/>
            <person name="Hong X.N."/>
            <person name="Fan G.Y."/>
            <person name="Tong Y."/>
            <person name="Zhang D."/>
            <person name="Mao C.L."/>
            <person name="Liu Y.L."/>
            <person name="Hao S.J."/>
            <person name="Liu W.Q."/>
            <person name="Lv M.Q."/>
            <person name="Zhang H.B."/>
            <person name="Liu Y."/>
            <person name="Hu-Tang G.R."/>
            <person name="Wang J.P."/>
            <person name="Wang J.H."/>
            <person name="Sun Y.H."/>
            <person name="Ni S.B."/>
            <person name="Chen W.B."/>
            <person name="Zhang X.C."/>
            <person name="Jiao Y.N."/>
            <person name="Eichler E.E."/>
            <person name="Li G.H."/>
            <person name="Liu X."/>
            <person name="Gao L.Z."/>
        </authorList>
    </citation>
    <scope>NUCLEOTIDE SEQUENCE [LARGE SCALE GENOMIC DNA]</scope>
    <source>
        <strain evidence="4">cv. GT1</strain>
        <tissue evidence="3">Leaf</tissue>
    </source>
</reference>
<feature type="region of interest" description="Disordered" evidence="1">
    <location>
        <begin position="51"/>
        <end position="83"/>
    </location>
</feature>
<feature type="compositionally biased region" description="Polar residues" evidence="1">
    <location>
        <begin position="202"/>
        <end position="223"/>
    </location>
</feature>
<organism evidence="3 4">
    <name type="scientific">Hevea brasiliensis</name>
    <name type="common">Para rubber tree</name>
    <name type="synonym">Siphonia brasiliensis</name>
    <dbReference type="NCBI Taxonomy" id="3981"/>
    <lineage>
        <taxon>Eukaryota</taxon>
        <taxon>Viridiplantae</taxon>
        <taxon>Streptophyta</taxon>
        <taxon>Embryophyta</taxon>
        <taxon>Tracheophyta</taxon>
        <taxon>Spermatophyta</taxon>
        <taxon>Magnoliopsida</taxon>
        <taxon>eudicotyledons</taxon>
        <taxon>Gunneridae</taxon>
        <taxon>Pentapetalae</taxon>
        <taxon>rosids</taxon>
        <taxon>fabids</taxon>
        <taxon>Malpighiales</taxon>
        <taxon>Euphorbiaceae</taxon>
        <taxon>Crotonoideae</taxon>
        <taxon>Micrandreae</taxon>
        <taxon>Hevea</taxon>
    </lineage>
</organism>
<comment type="caution">
    <text evidence="3">The sequence shown here is derived from an EMBL/GenBank/DDBJ whole genome shotgun (WGS) entry which is preliminary data.</text>
</comment>
<evidence type="ECO:0000259" key="2">
    <source>
        <dbReference type="Pfam" id="PF03732"/>
    </source>
</evidence>
<evidence type="ECO:0000313" key="3">
    <source>
        <dbReference type="EMBL" id="KAF2310514.1"/>
    </source>
</evidence>
<evidence type="ECO:0000313" key="4">
    <source>
        <dbReference type="Proteomes" id="UP000467840"/>
    </source>
</evidence>
<dbReference type="Pfam" id="PF08284">
    <property type="entry name" value="RVP_2"/>
    <property type="match status" value="1"/>
</dbReference>
<accession>A0A6A6MB73</accession>
<dbReference type="InterPro" id="IPR005162">
    <property type="entry name" value="Retrotrans_gag_dom"/>
</dbReference>
<gene>
    <name evidence="3" type="ORF">GH714_013354</name>
</gene>
<feature type="domain" description="Retrotransposon gag" evidence="2">
    <location>
        <begin position="106"/>
        <end position="171"/>
    </location>
</feature>
<dbReference type="InterPro" id="IPR032567">
    <property type="entry name" value="RTL1-rel"/>
</dbReference>
<sequence>MATNKERIEHLEAGLGGLQNSLSTMEKGVNDKLHHLEEAISKMTALLTATPTTASSSNTQESPAAPPLLTSRDDSCNQPEGNRSWFSSKLAKLEFPRFSGRKQDGNMGDFHAELWARFGPTDGEDFDEALSKIKQVGSLREYQKEFEKLGNRVQGWTQRALVGTFMGGLKPEVADGIRMFKPTSLKEAISLARMRDEQLTRQRQSSRSVNRFIAESSSPTKAKTTPPMKRLTWDEMQKRRAQGLCFNCDKKFTSGHRCKGPQLLILDGGTEESDTDEQNDSGVLQPEISLHALSGWTTQKTMRVWAKIDHHEVVILIDSGSTHNFISDRMANVLHLPATPIEPFNVKVADGKPLTCKGKFDNVNILIQGIPFALTLYALPLSGLDVVLGIHWLAQLGTVEYHPTGQLFALL</sequence>
<dbReference type="Gene3D" id="2.40.70.10">
    <property type="entry name" value="Acid Proteases"/>
    <property type="match status" value="1"/>
</dbReference>
<dbReference type="EMBL" id="JAAGAX010000006">
    <property type="protein sequence ID" value="KAF2310514.1"/>
    <property type="molecule type" value="Genomic_DNA"/>
</dbReference>
<proteinExistence type="predicted"/>
<dbReference type="CDD" id="cd00303">
    <property type="entry name" value="retropepsin_like"/>
    <property type="match status" value="1"/>
</dbReference>
<dbReference type="InterPro" id="IPR021109">
    <property type="entry name" value="Peptidase_aspartic_dom_sf"/>
</dbReference>
<feature type="region of interest" description="Disordered" evidence="1">
    <location>
        <begin position="202"/>
        <end position="227"/>
    </location>
</feature>
<dbReference type="AlphaFoldDB" id="A0A6A6MB73"/>
<dbReference type="PANTHER" id="PTHR15503:SF22">
    <property type="entry name" value="TRANSPOSON TY3-I GAG POLYPROTEIN"/>
    <property type="match status" value="1"/>
</dbReference>
<dbReference type="PANTHER" id="PTHR15503">
    <property type="entry name" value="LDOC1 RELATED"/>
    <property type="match status" value="1"/>
</dbReference>
<keyword evidence="4" id="KW-1185">Reference proteome</keyword>
<dbReference type="Proteomes" id="UP000467840">
    <property type="component" value="Chromosome 14"/>
</dbReference>